<sequence>MSVDTPRSVVSWPRYVWPQVALSQRVYWQDIAFALVGAVMPVAMGIFPMVQVRDADPLPGGIRPVDVLAPSGLCVSVIWIAYAVINSAARRRETRTYKRLRATPIPQSAILVGEATSAALPALAQSAVVLVVAMTVFHVAAPVHWLLVVAGLVIGAVTMGLLTFGVSGLLPSSELSTWIVTPFVIGMWFLSGSLSVAGGAASTVDRIADYLPSTAFVQIVRTGYFGQDFVSHDLTDRPRLSLGQALDVIHQPLGVLILWIAVGYLLFRSCFRWEPRTSRRGRRSAKQAG</sequence>
<dbReference type="Proteomes" id="UP000278440">
    <property type="component" value="Unassembled WGS sequence"/>
</dbReference>
<evidence type="ECO:0000256" key="5">
    <source>
        <dbReference type="SAM" id="Phobius"/>
    </source>
</evidence>
<feature type="transmembrane region" description="Helical" evidence="5">
    <location>
        <begin position="178"/>
        <end position="201"/>
    </location>
</feature>
<gene>
    <name evidence="8" type="ORF">DFJ68_3320</name>
    <name evidence="7" type="ORF">FHW14_002625</name>
</gene>
<keyword evidence="2 5" id="KW-0812">Transmembrane</keyword>
<evidence type="ECO:0000256" key="2">
    <source>
        <dbReference type="ARBA" id="ARBA00022692"/>
    </source>
</evidence>
<proteinExistence type="predicted"/>
<keyword evidence="4 5" id="KW-0472">Membrane</keyword>
<comment type="subcellular location">
    <subcellularLocation>
        <location evidence="1">Membrane</location>
        <topology evidence="1">Multi-pass membrane protein</topology>
    </subcellularLocation>
</comment>
<name>A0A495Y0V8_9MICO</name>
<evidence type="ECO:0000256" key="3">
    <source>
        <dbReference type="ARBA" id="ARBA00022989"/>
    </source>
</evidence>
<dbReference type="OrthoDB" id="3214063at2"/>
<dbReference type="AlphaFoldDB" id="A0A495Y0V8"/>
<feature type="domain" description="ABC-2 type transporter transmembrane" evidence="6">
    <location>
        <begin position="69"/>
        <end position="266"/>
    </location>
</feature>
<feature type="transmembrane region" description="Helical" evidence="5">
    <location>
        <begin position="27"/>
        <end position="47"/>
    </location>
</feature>
<dbReference type="GO" id="GO:0140359">
    <property type="term" value="F:ABC-type transporter activity"/>
    <property type="evidence" value="ECO:0007669"/>
    <property type="project" value="InterPro"/>
</dbReference>
<protein>
    <submittedName>
        <fullName evidence="8">ABC-2 type transport system permease protein</fullName>
    </submittedName>
</protein>
<dbReference type="PANTHER" id="PTHR43027:SF2">
    <property type="entry name" value="TRANSPORT PERMEASE PROTEIN"/>
    <property type="match status" value="1"/>
</dbReference>
<keyword evidence="9" id="KW-1185">Reference proteome</keyword>
<dbReference type="EMBL" id="JACHVT010000005">
    <property type="protein sequence ID" value="MBB2987442.1"/>
    <property type="molecule type" value="Genomic_DNA"/>
</dbReference>
<feature type="transmembrane region" description="Helical" evidence="5">
    <location>
        <begin position="248"/>
        <end position="267"/>
    </location>
</feature>
<keyword evidence="3 5" id="KW-1133">Transmembrane helix</keyword>
<dbReference type="PANTHER" id="PTHR43027">
    <property type="entry name" value="DOXORUBICIN RESISTANCE ABC TRANSPORTER PERMEASE PROTEIN DRRC-RELATED"/>
    <property type="match status" value="1"/>
</dbReference>
<feature type="transmembrane region" description="Helical" evidence="5">
    <location>
        <begin position="67"/>
        <end position="89"/>
    </location>
</feature>
<dbReference type="EMBL" id="RBXT01000001">
    <property type="protein sequence ID" value="RKT79842.1"/>
    <property type="molecule type" value="Genomic_DNA"/>
</dbReference>
<reference evidence="7 10" key="2">
    <citation type="submission" date="2020-08" db="EMBL/GenBank/DDBJ databases">
        <title>Genomic Encyclopedia of Type Strains, Phase IV (KMG-V): Genome sequencing to study the core and pangenomes of soil and plant-associated prokaryotes.</title>
        <authorList>
            <person name="Whitman W."/>
        </authorList>
    </citation>
    <scope>NUCLEOTIDE SEQUENCE [LARGE SCALE GENOMIC DNA]</scope>
    <source>
        <strain evidence="7 10">B3ACCR2</strain>
    </source>
</reference>
<evidence type="ECO:0000256" key="1">
    <source>
        <dbReference type="ARBA" id="ARBA00004141"/>
    </source>
</evidence>
<dbReference type="InterPro" id="IPR052902">
    <property type="entry name" value="ABC-2_transporter"/>
</dbReference>
<evidence type="ECO:0000313" key="8">
    <source>
        <dbReference type="EMBL" id="RKT79842.1"/>
    </source>
</evidence>
<feature type="transmembrane region" description="Helical" evidence="5">
    <location>
        <begin position="110"/>
        <end position="137"/>
    </location>
</feature>
<dbReference type="Pfam" id="PF12698">
    <property type="entry name" value="ABC2_membrane_3"/>
    <property type="match status" value="1"/>
</dbReference>
<feature type="transmembrane region" description="Helical" evidence="5">
    <location>
        <begin position="143"/>
        <end position="166"/>
    </location>
</feature>
<dbReference type="InterPro" id="IPR013525">
    <property type="entry name" value="ABC2_TM"/>
</dbReference>
<evidence type="ECO:0000256" key="4">
    <source>
        <dbReference type="ARBA" id="ARBA00023136"/>
    </source>
</evidence>
<dbReference type="GO" id="GO:0016020">
    <property type="term" value="C:membrane"/>
    <property type="evidence" value="ECO:0007669"/>
    <property type="project" value="UniProtKB-SubCell"/>
</dbReference>
<evidence type="ECO:0000259" key="6">
    <source>
        <dbReference type="Pfam" id="PF12698"/>
    </source>
</evidence>
<comment type="caution">
    <text evidence="8">The sequence shown here is derived from an EMBL/GenBank/DDBJ whole genome shotgun (WGS) entry which is preliminary data.</text>
</comment>
<evidence type="ECO:0000313" key="10">
    <source>
        <dbReference type="Proteomes" id="UP000590811"/>
    </source>
</evidence>
<accession>A0A495Y0V8</accession>
<dbReference type="Proteomes" id="UP000590811">
    <property type="component" value="Unassembled WGS sequence"/>
</dbReference>
<organism evidence="8 9">
    <name type="scientific">Terracoccus luteus</name>
    <dbReference type="NCBI Taxonomy" id="53356"/>
    <lineage>
        <taxon>Bacteria</taxon>
        <taxon>Bacillati</taxon>
        <taxon>Actinomycetota</taxon>
        <taxon>Actinomycetes</taxon>
        <taxon>Micrococcales</taxon>
        <taxon>Intrasporangiaceae</taxon>
        <taxon>Terracoccus</taxon>
    </lineage>
</organism>
<evidence type="ECO:0000313" key="9">
    <source>
        <dbReference type="Proteomes" id="UP000278440"/>
    </source>
</evidence>
<reference evidence="8 9" key="1">
    <citation type="submission" date="2018-10" db="EMBL/GenBank/DDBJ databases">
        <title>Sequencing the genomes of 1000 actinobacteria strains.</title>
        <authorList>
            <person name="Klenk H.-P."/>
        </authorList>
    </citation>
    <scope>NUCLEOTIDE SEQUENCE [LARGE SCALE GENOMIC DNA]</scope>
    <source>
        <strain evidence="8 9">DSM 44267</strain>
    </source>
</reference>
<dbReference type="RefSeq" id="WP_121034666.1">
    <property type="nucleotide sequence ID" value="NZ_JACHVT010000005.1"/>
</dbReference>
<evidence type="ECO:0000313" key="7">
    <source>
        <dbReference type="EMBL" id="MBB2987442.1"/>
    </source>
</evidence>